<reference evidence="1" key="1">
    <citation type="submission" date="2019-10" db="EMBL/GenBank/DDBJ databases">
        <title>Draft genome sequece of Microseira wollei NIES-4236.</title>
        <authorList>
            <person name="Yamaguchi H."/>
            <person name="Suzuki S."/>
            <person name="Kawachi M."/>
        </authorList>
    </citation>
    <scope>NUCLEOTIDE SEQUENCE</scope>
    <source>
        <strain evidence="1">NIES-4236</strain>
    </source>
</reference>
<dbReference type="Proteomes" id="UP001050975">
    <property type="component" value="Unassembled WGS sequence"/>
</dbReference>
<name>A0AAV3XCV2_9CYAN</name>
<gene>
    <name evidence="1" type="ORF">MiSe_51670</name>
</gene>
<keyword evidence="2" id="KW-1185">Reference proteome</keyword>
<protein>
    <submittedName>
        <fullName evidence="1">Uncharacterized protein</fullName>
    </submittedName>
</protein>
<accession>A0AAV3XCV2</accession>
<sequence length="71" mass="8968">METTTLFTDLSAEEAETVNGAHYYYYQFVGYTPVYELRYGHRRRRCHRRRYYGHCYRPRYYSCRRSYYSYN</sequence>
<comment type="caution">
    <text evidence="1">The sequence shown here is derived from an EMBL/GenBank/DDBJ whole genome shotgun (WGS) entry which is preliminary data.</text>
</comment>
<evidence type="ECO:0000313" key="2">
    <source>
        <dbReference type="Proteomes" id="UP001050975"/>
    </source>
</evidence>
<evidence type="ECO:0000313" key="1">
    <source>
        <dbReference type="EMBL" id="GET40358.1"/>
    </source>
</evidence>
<proteinExistence type="predicted"/>
<organism evidence="1 2">
    <name type="scientific">Microseira wollei NIES-4236</name>
    <dbReference type="NCBI Taxonomy" id="2530354"/>
    <lineage>
        <taxon>Bacteria</taxon>
        <taxon>Bacillati</taxon>
        <taxon>Cyanobacteriota</taxon>
        <taxon>Cyanophyceae</taxon>
        <taxon>Oscillatoriophycideae</taxon>
        <taxon>Aerosakkonematales</taxon>
        <taxon>Aerosakkonemataceae</taxon>
        <taxon>Microseira</taxon>
    </lineage>
</organism>
<dbReference type="AlphaFoldDB" id="A0AAV3XCV2"/>
<dbReference type="RefSeq" id="WP_226586200.1">
    <property type="nucleotide sequence ID" value="NZ_BLAY01000089.1"/>
</dbReference>
<dbReference type="EMBL" id="BLAY01000089">
    <property type="protein sequence ID" value="GET40358.1"/>
    <property type="molecule type" value="Genomic_DNA"/>
</dbReference>